<proteinExistence type="predicted"/>
<comment type="caution">
    <text evidence="1">The sequence shown here is derived from an EMBL/GenBank/DDBJ whole genome shotgun (WGS) entry which is preliminary data.</text>
</comment>
<dbReference type="EMBL" id="JACMSC010000013">
    <property type="protein sequence ID" value="KAG6493535.1"/>
    <property type="molecule type" value="Genomic_DNA"/>
</dbReference>
<accession>A0A8J5KUD2</accession>
<name>A0A8J5KUD2_ZINOF</name>
<sequence>MNDAPLFVEDSEIEPKLEEELHSLLHTFHSHVVEKDAKMLLEYGKVPVSISSTITKLVLPNPEYLDAIVDMRRQLLSKKIAEIIFDKVRKLKLKEGDAAAIQAYFSKMQSLCPGFFFSLDLDDEGQLKNVFGQIIGVGKLMRNLEM</sequence>
<protein>
    <submittedName>
        <fullName evidence="1">Uncharacterized protein</fullName>
    </submittedName>
</protein>
<reference evidence="1 2" key="1">
    <citation type="submission" date="2020-08" db="EMBL/GenBank/DDBJ databases">
        <title>Plant Genome Project.</title>
        <authorList>
            <person name="Zhang R.-G."/>
        </authorList>
    </citation>
    <scope>NUCLEOTIDE SEQUENCE [LARGE SCALE GENOMIC DNA]</scope>
    <source>
        <tissue evidence="1">Rhizome</tissue>
    </source>
</reference>
<dbReference type="Proteomes" id="UP000734854">
    <property type="component" value="Unassembled WGS sequence"/>
</dbReference>
<organism evidence="1 2">
    <name type="scientific">Zingiber officinale</name>
    <name type="common">Ginger</name>
    <name type="synonym">Amomum zingiber</name>
    <dbReference type="NCBI Taxonomy" id="94328"/>
    <lineage>
        <taxon>Eukaryota</taxon>
        <taxon>Viridiplantae</taxon>
        <taxon>Streptophyta</taxon>
        <taxon>Embryophyta</taxon>
        <taxon>Tracheophyta</taxon>
        <taxon>Spermatophyta</taxon>
        <taxon>Magnoliopsida</taxon>
        <taxon>Liliopsida</taxon>
        <taxon>Zingiberales</taxon>
        <taxon>Zingiberaceae</taxon>
        <taxon>Zingiber</taxon>
    </lineage>
</organism>
<evidence type="ECO:0000313" key="1">
    <source>
        <dbReference type="EMBL" id="KAG6493535.1"/>
    </source>
</evidence>
<dbReference type="AlphaFoldDB" id="A0A8J5KUD2"/>
<gene>
    <name evidence="1" type="ORF">ZIOFF_048527</name>
</gene>
<evidence type="ECO:0000313" key="2">
    <source>
        <dbReference type="Proteomes" id="UP000734854"/>
    </source>
</evidence>
<keyword evidence="2" id="KW-1185">Reference proteome</keyword>